<dbReference type="Pfam" id="PF05383">
    <property type="entry name" value="La"/>
    <property type="match status" value="1"/>
</dbReference>
<keyword evidence="9" id="KW-1185">Reference proteome</keyword>
<dbReference type="InterPro" id="IPR006630">
    <property type="entry name" value="La_HTH"/>
</dbReference>
<dbReference type="SUPFAM" id="SSF54928">
    <property type="entry name" value="RNA-binding domain, RBD"/>
    <property type="match status" value="1"/>
</dbReference>
<feature type="compositionally biased region" description="Basic and acidic residues" evidence="5">
    <location>
        <begin position="75"/>
        <end position="90"/>
    </location>
</feature>
<dbReference type="InterPro" id="IPR000504">
    <property type="entry name" value="RRM_dom"/>
</dbReference>
<keyword evidence="2 4" id="KW-0694">RNA-binding</keyword>
<dbReference type="Gene3D" id="1.10.10.10">
    <property type="entry name" value="Winged helix-like DNA-binding domain superfamily/Winged helix DNA-binding domain"/>
    <property type="match status" value="1"/>
</dbReference>
<dbReference type="PANTHER" id="PTHR22792">
    <property type="entry name" value="LUPUS LA PROTEIN-RELATED"/>
    <property type="match status" value="1"/>
</dbReference>
<dbReference type="Pfam" id="PF00076">
    <property type="entry name" value="RRM_1"/>
    <property type="match status" value="1"/>
</dbReference>
<feature type="compositionally biased region" description="Polar residues" evidence="5">
    <location>
        <begin position="1"/>
        <end position="21"/>
    </location>
</feature>
<dbReference type="SMART" id="SM00715">
    <property type="entry name" value="LA"/>
    <property type="match status" value="1"/>
</dbReference>
<dbReference type="InterPro" id="IPR002344">
    <property type="entry name" value="Lupus_La"/>
</dbReference>
<dbReference type="PROSITE" id="PS50961">
    <property type="entry name" value="HTH_LA"/>
    <property type="match status" value="1"/>
</dbReference>
<feature type="domain" description="HTH La-type RNA-binding" evidence="7">
    <location>
        <begin position="160"/>
        <end position="250"/>
    </location>
</feature>
<dbReference type="PRINTS" id="PR00302">
    <property type="entry name" value="LUPUSLA"/>
</dbReference>
<dbReference type="InterPro" id="IPR036390">
    <property type="entry name" value="WH_DNA-bd_sf"/>
</dbReference>
<feature type="compositionally biased region" description="Basic and acidic residues" evidence="5">
    <location>
        <begin position="465"/>
        <end position="484"/>
    </location>
</feature>
<feature type="compositionally biased region" description="Basic and acidic residues" evidence="5">
    <location>
        <begin position="58"/>
        <end position="67"/>
    </location>
</feature>
<dbReference type="GO" id="GO:0005634">
    <property type="term" value="C:nucleus"/>
    <property type="evidence" value="ECO:0007669"/>
    <property type="project" value="UniProtKB-SubCell"/>
</dbReference>
<dbReference type="GO" id="GO:0003729">
    <property type="term" value="F:mRNA binding"/>
    <property type="evidence" value="ECO:0007669"/>
    <property type="project" value="TreeGrafter"/>
</dbReference>
<evidence type="ECO:0000313" key="8">
    <source>
        <dbReference type="EMBL" id="KAF7507579.1"/>
    </source>
</evidence>
<evidence type="ECO:0000259" key="7">
    <source>
        <dbReference type="PROSITE" id="PS50961"/>
    </source>
</evidence>
<dbReference type="EMBL" id="JAACFV010000067">
    <property type="protein sequence ID" value="KAF7507579.1"/>
    <property type="molecule type" value="Genomic_DNA"/>
</dbReference>
<protein>
    <recommendedName>
        <fullName evidence="10">HTH La-type RNA-binding domain-containing protein</fullName>
    </recommendedName>
</protein>
<evidence type="ECO:0000256" key="5">
    <source>
        <dbReference type="SAM" id="MobiDB-lite"/>
    </source>
</evidence>
<feature type="region of interest" description="Disordered" evidence="5">
    <location>
        <begin position="1"/>
        <end position="148"/>
    </location>
</feature>
<comment type="subcellular location">
    <subcellularLocation>
        <location evidence="1">Nucleus</location>
    </subcellularLocation>
</comment>
<dbReference type="CDD" id="cd12291">
    <property type="entry name" value="RRM1_La"/>
    <property type="match status" value="1"/>
</dbReference>
<proteinExistence type="predicted"/>
<evidence type="ECO:0000259" key="6">
    <source>
        <dbReference type="PROSITE" id="PS50102"/>
    </source>
</evidence>
<evidence type="ECO:0000313" key="9">
    <source>
        <dbReference type="Proteomes" id="UP000606974"/>
    </source>
</evidence>
<dbReference type="SUPFAM" id="SSF46785">
    <property type="entry name" value="Winged helix' DNA-binding domain"/>
    <property type="match status" value="1"/>
</dbReference>
<feature type="compositionally biased region" description="Basic and acidic residues" evidence="5">
    <location>
        <begin position="536"/>
        <end position="556"/>
    </location>
</feature>
<dbReference type="OrthoDB" id="439993at2759"/>
<reference evidence="8" key="1">
    <citation type="submission" date="2020-02" db="EMBL/GenBank/DDBJ databases">
        <authorList>
            <person name="Palmer J.M."/>
        </authorList>
    </citation>
    <scope>NUCLEOTIDE SEQUENCE</scope>
    <source>
        <strain evidence="8">EPUS1.4</strain>
        <tissue evidence="8">Thallus</tissue>
    </source>
</reference>
<gene>
    <name evidence="8" type="ORF">GJ744_010370</name>
</gene>
<feature type="compositionally biased region" description="Basic and acidic residues" evidence="5">
    <location>
        <begin position="100"/>
        <end position="116"/>
    </location>
</feature>
<dbReference type="GO" id="GO:0006396">
    <property type="term" value="P:RNA processing"/>
    <property type="evidence" value="ECO:0007669"/>
    <property type="project" value="InterPro"/>
</dbReference>
<feature type="compositionally biased region" description="Basic and acidic residues" evidence="5">
    <location>
        <begin position="437"/>
        <end position="455"/>
    </location>
</feature>
<accession>A0A8H7E1Y5</accession>
<dbReference type="AlphaFoldDB" id="A0A8H7E1Y5"/>
<dbReference type="CDD" id="cd08029">
    <property type="entry name" value="LA_like_fungal"/>
    <property type="match status" value="1"/>
</dbReference>
<dbReference type="SMART" id="SM00360">
    <property type="entry name" value="RRM"/>
    <property type="match status" value="1"/>
</dbReference>
<dbReference type="PANTHER" id="PTHR22792:SF140">
    <property type="entry name" value="ACHILLES, ISOFORM A"/>
    <property type="match status" value="1"/>
</dbReference>
<evidence type="ECO:0000256" key="4">
    <source>
        <dbReference type="PROSITE-ProRule" id="PRU00332"/>
    </source>
</evidence>
<organism evidence="8 9">
    <name type="scientific">Endocarpon pusillum</name>
    <dbReference type="NCBI Taxonomy" id="364733"/>
    <lineage>
        <taxon>Eukaryota</taxon>
        <taxon>Fungi</taxon>
        <taxon>Dikarya</taxon>
        <taxon>Ascomycota</taxon>
        <taxon>Pezizomycotina</taxon>
        <taxon>Eurotiomycetes</taxon>
        <taxon>Chaetothyriomycetidae</taxon>
        <taxon>Verrucariales</taxon>
        <taxon>Verrucariaceae</taxon>
        <taxon>Endocarpon</taxon>
    </lineage>
</organism>
<evidence type="ECO:0008006" key="10">
    <source>
        <dbReference type="Google" id="ProtNLM"/>
    </source>
</evidence>
<dbReference type="InterPro" id="IPR035979">
    <property type="entry name" value="RBD_domain_sf"/>
</dbReference>
<sequence>MSTAEVANPVDSNSQSAQDVQNMLAELKGSRQTGTATDPTAVDNDEVAQASNNEESVDESKSKKSAEENGVGNPENEKNGEVKEAKKDEGFGGENAVDNPENKKNGGAEEAKKDEGLGGENGEGSHGHRPHHGGYKGRGGARDRGDFKSYKQNIKSDLVAQEETDDPVQIRKQVEFYFSDSNLPMDKFLLSQVGGSKNFSVDLKVIHSFKRMRHFQPFSAIVAALKESTFLELTDDDTKVKRKEPLPETIDPEKMDPDAIKVFEDRAMPRSVYVKGFGEEDMKTQFDIEAFFAPYGPYNAIRLRRANDRVFKGSVFVEFDSEETQKKFLDLDPKPQYKGKALQIMSKKEYCEKKVDDIKSGKVKPSGPPYRGRGGYQNKRKRDDEDDRDWRERREDDRKNGFRDSRRGGRGGRGRDSRRDQGTEVRRDARGVPIVKSTEEPSKDENNARAKRDAATADALAKAKAMVEAENAKKEPEADGKQDDDATDQATQKEAEAKVNTEVPGATADGAAEKAELSPSSKKRGRDEAGDEDVLPEAKRVDSKVEGKDKQESTDA</sequence>
<dbReference type="InterPro" id="IPR012677">
    <property type="entry name" value="Nucleotide-bd_a/b_plait_sf"/>
</dbReference>
<feature type="compositionally biased region" description="Basic and acidic residues" evidence="5">
    <location>
        <begin position="388"/>
        <end position="430"/>
    </location>
</feature>
<dbReference type="Gene3D" id="3.30.70.330">
    <property type="match status" value="1"/>
</dbReference>
<name>A0A8H7E1Y5_9EURO</name>
<dbReference type="InterPro" id="IPR045180">
    <property type="entry name" value="La_dom_prot"/>
</dbReference>
<evidence type="ECO:0000256" key="3">
    <source>
        <dbReference type="ARBA" id="ARBA00023242"/>
    </source>
</evidence>
<comment type="caution">
    <text evidence="8">The sequence shown here is derived from an EMBL/GenBank/DDBJ whole genome shotgun (WGS) entry which is preliminary data.</text>
</comment>
<feature type="domain" description="RRM" evidence="6">
    <location>
        <begin position="270"/>
        <end position="349"/>
    </location>
</feature>
<dbReference type="GO" id="GO:1990904">
    <property type="term" value="C:ribonucleoprotein complex"/>
    <property type="evidence" value="ECO:0007669"/>
    <property type="project" value="InterPro"/>
</dbReference>
<dbReference type="InterPro" id="IPR036388">
    <property type="entry name" value="WH-like_DNA-bd_sf"/>
</dbReference>
<dbReference type="Proteomes" id="UP000606974">
    <property type="component" value="Unassembled WGS sequence"/>
</dbReference>
<keyword evidence="3" id="KW-0539">Nucleus</keyword>
<feature type="region of interest" description="Disordered" evidence="5">
    <location>
        <begin position="356"/>
        <end position="556"/>
    </location>
</feature>
<evidence type="ECO:0000256" key="1">
    <source>
        <dbReference type="ARBA" id="ARBA00004123"/>
    </source>
</evidence>
<evidence type="ECO:0000256" key="2">
    <source>
        <dbReference type="ARBA" id="ARBA00022884"/>
    </source>
</evidence>
<dbReference type="PROSITE" id="PS50102">
    <property type="entry name" value="RRM"/>
    <property type="match status" value="1"/>
</dbReference>